<organism evidence="4 5">
    <name type="scientific">Sulfitobacter donghicola DSW-25 = KCTC 12864 = JCM 14565</name>
    <dbReference type="NCBI Taxonomy" id="1300350"/>
    <lineage>
        <taxon>Bacteria</taxon>
        <taxon>Pseudomonadati</taxon>
        <taxon>Pseudomonadota</taxon>
        <taxon>Alphaproteobacteria</taxon>
        <taxon>Rhodobacterales</taxon>
        <taxon>Roseobacteraceae</taxon>
        <taxon>Sulfitobacter</taxon>
    </lineage>
</organism>
<sequence length="528" mass="58075">MRPKSGGAPVMQNAKISRNQSKQFRQRFYNLFTGPPALAFIPAISLAAFWFGGEGALLVFAAVLPAAYLLSGGFTGYLGSDSDDTFHENGLLTRQSMSKRCEAVYAETMQTSQKSCIHVIEIEGFNDLVARFGQAAGDMVVHRVGERLAGVIRDNDFIGQIGDARFAVCVSPVRQLSLELCIQMAGRLQTAAEEPTSIDGTVIYTDVCIGFCQHNRAPHRNPADWLEAACVALHSAQSRGASSIRAYSEEMHQERKARRELHEDVVAALESGEITPWFQPQICTDTGKITGFEALARWTHPIRGVIPPAQFLPAIEATNSLERLAEIMIYHSFRAIKKWDAAGVEIPQVGVNFAGSDLSNPKLVEKVKWDLDRFELTPDRLAVEVLETVVANSPDDMISRNINALGALGCRIDLDDFGTGNASIASIRRFSVSRIKIDRSFVAKADRDPEQQRMISAILTMAERLQVETLAEGVETVGEHVLLAQLGCSHVQGFGIARPMPFDQTLEWIAAHNAKLDEVPQIMQTRPK</sequence>
<dbReference type="InterPro" id="IPR000160">
    <property type="entry name" value="GGDEF_dom"/>
</dbReference>
<keyword evidence="1" id="KW-1133">Transmembrane helix</keyword>
<dbReference type="PANTHER" id="PTHR33121">
    <property type="entry name" value="CYCLIC DI-GMP PHOSPHODIESTERASE PDEF"/>
    <property type="match status" value="1"/>
</dbReference>
<proteinExistence type="predicted"/>
<name>A0A073IE81_9RHOB</name>
<dbReference type="Gene3D" id="3.20.20.450">
    <property type="entry name" value="EAL domain"/>
    <property type="match status" value="1"/>
</dbReference>
<evidence type="ECO:0000313" key="4">
    <source>
        <dbReference type="EMBL" id="KEJ88668.1"/>
    </source>
</evidence>
<dbReference type="SUPFAM" id="SSF55073">
    <property type="entry name" value="Nucleotide cyclase"/>
    <property type="match status" value="1"/>
</dbReference>
<dbReference type="Gene3D" id="3.30.70.270">
    <property type="match status" value="1"/>
</dbReference>
<dbReference type="Pfam" id="PF00563">
    <property type="entry name" value="EAL"/>
    <property type="match status" value="1"/>
</dbReference>
<evidence type="ECO:0000313" key="5">
    <source>
        <dbReference type="Proteomes" id="UP000027734"/>
    </source>
</evidence>
<dbReference type="PANTHER" id="PTHR33121:SF70">
    <property type="entry name" value="SIGNALING PROTEIN YKOW"/>
    <property type="match status" value="1"/>
</dbReference>
<evidence type="ECO:0000259" key="3">
    <source>
        <dbReference type="PROSITE" id="PS50887"/>
    </source>
</evidence>
<dbReference type="InterPro" id="IPR043128">
    <property type="entry name" value="Rev_trsase/Diguanyl_cyclase"/>
</dbReference>
<dbReference type="NCBIfam" id="TIGR00254">
    <property type="entry name" value="GGDEF"/>
    <property type="match status" value="1"/>
</dbReference>
<dbReference type="InterPro" id="IPR050706">
    <property type="entry name" value="Cyclic-di-GMP_PDE-like"/>
</dbReference>
<dbReference type="SMART" id="SM00052">
    <property type="entry name" value="EAL"/>
    <property type="match status" value="1"/>
</dbReference>
<keyword evidence="1" id="KW-0472">Membrane</keyword>
<dbReference type="SUPFAM" id="SSF141868">
    <property type="entry name" value="EAL domain-like"/>
    <property type="match status" value="1"/>
</dbReference>
<dbReference type="CDD" id="cd01948">
    <property type="entry name" value="EAL"/>
    <property type="match status" value="1"/>
</dbReference>
<accession>A0A073IE81</accession>
<keyword evidence="1" id="KW-0812">Transmembrane</keyword>
<dbReference type="Pfam" id="PF00990">
    <property type="entry name" value="GGDEF"/>
    <property type="match status" value="1"/>
</dbReference>
<dbReference type="eggNOG" id="COG5001">
    <property type="taxonomic scope" value="Bacteria"/>
</dbReference>
<feature type="domain" description="GGDEF" evidence="3">
    <location>
        <begin position="113"/>
        <end position="249"/>
    </location>
</feature>
<gene>
    <name evidence="4" type="ORF">DSW25_13460</name>
</gene>
<dbReference type="InterPro" id="IPR035919">
    <property type="entry name" value="EAL_sf"/>
</dbReference>
<evidence type="ECO:0000256" key="1">
    <source>
        <dbReference type="SAM" id="Phobius"/>
    </source>
</evidence>
<protein>
    <submittedName>
        <fullName evidence="4">Diguanylate cyclase</fullName>
    </submittedName>
</protein>
<dbReference type="SMART" id="SM00267">
    <property type="entry name" value="GGDEF"/>
    <property type="match status" value="1"/>
</dbReference>
<dbReference type="Proteomes" id="UP000027734">
    <property type="component" value="Unassembled WGS sequence"/>
</dbReference>
<dbReference type="InterPro" id="IPR029787">
    <property type="entry name" value="Nucleotide_cyclase"/>
</dbReference>
<dbReference type="EMBL" id="JAMC01000005">
    <property type="protein sequence ID" value="KEJ88668.1"/>
    <property type="molecule type" value="Genomic_DNA"/>
</dbReference>
<dbReference type="STRING" id="1300350.Z948_2166"/>
<reference evidence="4 5" key="1">
    <citation type="submission" date="2014-01" db="EMBL/GenBank/DDBJ databases">
        <title>Sulfitobacter donghicola JCM 14565 Genome Sequencing.</title>
        <authorList>
            <person name="Lai Q."/>
            <person name="Hong Z."/>
        </authorList>
    </citation>
    <scope>NUCLEOTIDE SEQUENCE [LARGE SCALE GENOMIC DNA]</scope>
    <source>
        <strain evidence="4 5">JCM 14565</strain>
    </source>
</reference>
<evidence type="ECO:0000259" key="2">
    <source>
        <dbReference type="PROSITE" id="PS50883"/>
    </source>
</evidence>
<dbReference type="GO" id="GO:0071111">
    <property type="term" value="F:cyclic-guanylate-specific phosphodiesterase activity"/>
    <property type="evidence" value="ECO:0007669"/>
    <property type="project" value="InterPro"/>
</dbReference>
<keyword evidence="5" id="KW-1185">Reference proteome</keyword>
<feature type="transmembrane region" description="Helical" evidence="1">
    <location>
        <begin position="28"/>
        <end position="51"/>
    </location>
</feature>
<dbReference type="AlphaFoldDB" id="A0A073IE81"/>
<dbReference type="InterPro" id="IPR001633">
    <property type="entry name" value="EAL_dom"/>
</dbReference>
<dbReference type="PROSITE" id="PS50883">
    <property type="entry name" value="EAL"/>
    <property type="match status" value="1"/>
</dbReference>
<comment type="caution">
    <text evidence="4">The sequence shown here is derived from an EMBL/GenBank/DDBJ whole genome shotgun (WGS) entry which is preliminary data.</text>
</comment>
<feature type="domain" description="EAL" evidence="2">
    <location>
        <begin position="258"/>
        <end position="513"/>
    </location>
</feature>
<dbReference type="PROSITE" id="PS50887">
    <property type="entry name" value="GGDEF"/>
    <property type="match status" value="1"/>
</dbReference>